<evidence type="ECO:0000256" key="7">
    <source>
        <dbReference type="SAM" id="MobiDB-lite"/>
    </source>
</evidence>
<keyword evidence="6" id="KW-0411">Iron-sulfur</keyword>
<dbReference type="InterPro" id="IPR013785">
    <property type="entry name" value="Aldolase_TIM"/>
</dbReference>
<dbReference type="InterPro" id="IPR017200">
    <property type="entry name" value="PqqE-like"/>
</dbReference>
<proteinExistence type="predicted"/>
<comment type="cofactor">
    <cofactor evidence="1">
        <name>[4Fe-4S] cluster</name>
        <dbReference type="ChEBI" id="CHEBI:49883"/>
    </cofactor>
</comment>
<protein>
    <submittedName>
        <fullName evidence="9">Fe-S oxidoreductase</fullName>
    </submittedName>
</protein>
<keyword evidence="5" id="KW-0408">Iron</keyword>
<organism evidence="9 10">
    <name type="scientific">Candidatus Methylomirabilis lanthanidiphila</name>
    <dbReference type="NCBI Taxonomy" id="2211376"/>
    <lineage>
        <taxon>Bacteria</taxon>
        <taxon>Candidatus Methylomirabilota</taxon>
        <taxon>Candidatus Methylomirabilia</taxon>
        <taxon>Candidatus Methylomirabilales</taxon>
        <taxon>Candidatus Methylomirabilaceae</taxon>
        <taxon>Candidatus Methylomirabilis</taxon>
    </lineage>
</organism>
<dbReference type="SFLD" id="SFLDS00029">
    <property type="entry name" value="Radical_SAM"/>
    <property type="match status" value="1"/>
</dbReference>
<evidence type="ECO:0000256" key="5">
    <source>
        <dbReference type="ARBA" id="ARBA00023004"/>
    </source>
</evidence>
<dbReference type="GO" id="GO:0006783">
    <property type="term" value="P:heme biosynthetic process"/>
    <property type="evidence" value="ECO:0007669"/>
    <property type="project" value="TreeGrafter"/>
</dbReference>
<feature type="domain" description="Radical SAM core" evidence="8">
    <location>
        <begin position="30"/>
        <end position="240"/>
    </location>
</feature>
<dbReference type="GO" id="GO:0046872">
    <property type="term" value="F:metal ion binding"/>
    <property type="evidence" value="ECO:0007669"/>
    <property type="project" value="UniProtKB-KW"/>
</dbReference>
<dbReference type="SFLD" id="SFLDG01067">
    <property type="entry name" value="SPASM/twitch_domain_containing"/>
    <property type="match status" value="1"/>
</dbReference>
<evidence type="ECO:0000313" key="10">
    <source>
        <dbReference type="Proteomes" id="UP000334340"/>
    </source>
</evidence>
<gene>
    <name evidence="9" type="ORF">MELA_00585</name>
</gene>
<dbReference type="InterPro" id="IPR007197">
    <property type="entry name" value="rSAM"/>
</dbReference>
<reference evidence="9 10" key="1">
    <citation type="submission" date="2019-07" db="EMBL/GenBank/DDBJ databases">
        <authorList>
            <person name="Cremers G."/>
        </authorList>
    </citation>
    <scope>NUCLEOTIDE SEQUENCE [LARGE SCALE GENOMIC DNA]</scope>
</reference>
<accession>A0A564ZFX1</accession>
<evidence type="ECO:0000256" key="1">
    <source>
        <dbReference type="ARBA" id="ARBA00001966"/>
    </source>
</evidence>
<dbReference type="InterPro" id="IPR058240">
    <property type="entry name" value="rSAM_sf"/>
</dbReference>
<dbReference type="Gene3D" id="3.20.20.70">
    <property type="entry name" value="Aldolase class I"/>
    <property type="match status" value="1"/>
</dbReference>
<dbReference type="AlphaFoldDB" id="A0A564ZFX1"/>
<dbReference type="Pfam" id="PF13186">
    <property type="entry name" value="SPASM"/>
    <property type="match status" value="1"/>
</dbReference>
<dbReference type="Proteomes" id="UP000334340">
    <property type="component" value="Unassembled WGS sequence"/>
</dbReference>
<dbReference type="PIRSF" id="PIRSF037420">
    <property type="entry name" value="PQQ_syn_pqqE"/>
    <property type="match status" value="1"/>
</dbReference>
<keyword evidence="3" id="KW-0949">S-adenosyl-L-methionine</keyword>
<feature type="region of interest" description="Disordered" evidence="7">
    <location>
        <begin position="10"/>
        <end position="30"/>
    </location>
</feature>
<dbReference type="InterPro" id="IPR006638">
    <property type="entry name" value="Elp3/MiaA/NifB-like_rSAM"/>
</dbReference>
<dbReference type="SUPFAM" id="SSF102114">
    <property type="entry name" value="Radical SAM enzymes"/>
    <property type="match status" value="1"/>
</dbReference>
<dbReference type="InterPro" id="IPR050377">
    <property type="entry name" value="Radical_SAM_PqqE_MftC-like"/>
</dbReference>
<dbReference type="NCBIfam" id="TIGR04085">
    <property type="entry name" value="rSAM_more_4Fe4S"/>
    <property type="match status" value="1"/>
</dbReference>
<dbReference type="CDD" id="cd01335">
    <property type="entry name" value="Radical_SAM"/>
    <property type="match status" value="1"/>
</dbReference>
<evidence type="ECO:0000256" key="2">
    <source>
        <dbReference type="ARBA" id="ARBA00022485"/>
    </source>
</evidence>
<dbReference type="CDD" id="cd21123">
    <property type="entry name" value="SPASM_MftC-like"/>
    <property type="match status" value="1"/>
</dbReference>
<name>A0A564ZFX1_9BACT</name>
<dbReference type="GO" id="GO:0051539">
    <property type="term" value="F:4 iron, 4 sulfur cluster binding"/>
    <property type="evidence" value="ECO:0007669"/>
    <property type="project" value="UniProtKB-KW"/>
</dbReference>
<keyword evidence="10" id="KW-1185">Reference proteome</keyword>
<dbReference type="SFLD" id="SFLDG01386">
    <property type="entry name" value="main_SPASM_domain-containing"/>
    <property type="match status" value="1"/>
</dbReference>
<evidence type="ECO:0000313" key="9">
    <source>
        <dbReference type="EMBL" id="VUZ84219.1"/>
    </source>
</evidence>
<dbReference type="PANTHER" id="PTHR11228:SF7">
    <property type="entry name" value="PQQA PEPTIDE CYCLASE"/>
    <property type="match status" value="1"/>
</dbReference>
<evidence type="ECO:0000259" key="8">
    <source>
        <dbReference type="PROSITE" id="PS51918"/>
    </source>
</evidence>
<dbReference type="FunFam" id="3.20.20.70:FF:000188">
    <property type="entry name" value="Mycofactocin radical SAM maturase MftC"/>
    <property type="match status" value="1"/>
</dbReference>
<keyword evidence="2" id="KW-0004">4Fe-4S</keyword>
<dbReference type="PANTHER" id="PTHR11228">
    <property type="entry name" value="RADICAL SAM DOMAIN PROTEIN"/>
    <property type="match status" value="1"/>
</dbReference>
<dbReference type="SMART" id="SM00729">
    <property type="entry name" value="Elp3"/>
    <property type="match status" value="1"/>
</dbReference>
<dbReference type="PROSITE" id="PS51918">
    <property type="entry name" value="RADICAL_SAM"/>
    <property type="match status" value="1"/>
</dbReference>
<sequence>MLRITDLLCGPVQGGHAPSKRADGTPQPSSAERPVVIWNLTQRCNLHCLHCYSQSQNRAYADELTTDEGKRLMTDLAAYKIPMVILSGGDPLFREDLYALAEYARDLGLRCALSTNGTLIDAAAAKRLRQIGITYVGVSLDGIGPVHDRFRGMDGSFALALQGLRHCRDEGMKVGIRTALCRRTLPDLPAMCDMAEQENVDRLYFAHLVYAGRGTGLVHDDLSAEEKRGALDYLIYRGVDLHRRGFKAEVTTGNNDADGVYLYLKMRDSAPTQAHTVFQTLQRRGGNSSGTTLGCIDSLGHVYADPFWRHYSFGNVRERSFGAIWEDTTDPIMRVLKDRRHALTGRCARCPYLELCGGNSRVRAEATTGDLWASDPACYLNDEELGISLNGKEDSRASTHVRVRG</sequence>
<dbReference type="Pfam" id="PF04055">
    <property type="entry name" value="Radical_SAM"/>
    <property type="match status" value="1"/>
</dbReference>
<evidence type="ECO:0000256" key="4">
    <source>
        <dbReference type="ARBA" id="ARBA00022723"/>
    </source>
</evidence>
<dbReference type="InterPro" id="IPR023885">
    <property type="entry name" value="4Fe4S-binding_SPASM_dom"/>
</dbReference>
<keyword evidence="4" id="KW-0479">Metal-binding</keyword>
<dbReference type="GO" id="GO:0003824">
    <property type="term" value="F:catalytic activity"/>
    <property type="evidence" value="ECO:0007669"/>
    <property type="project" value="InterPro"/>
</dbReference>
<evidence type="ECO:0000256" key="3">
    <source>
        <dbReference type="ARBA" id="ARBA00022691"/>
    </source>
</evidence>
<dbReference type="EMBL" id="CABIKM010000009">
    <property type="protein sequence ID" value="VUZ84219.1"/>
    <property type="molecule type" value="Genomic_DNA"/>
</dbReference>
<evidence type="ECO:0000256" key="6">
    <source>
        <dbReference type="ARBA" id="ARBA00023014"/>
    </source>
</evidence>